<dbReference type="Proteomes" id="UP000248857">
    <property type="component" value="Unassembled WGS sequence"/>
</dbReference>
<dbReference type="InterPro" id="IPR000700">
    <property type="entry name" value="PAS-assoc_C"/>
</dbReference>
<dbReference type="PROSITE" id="PS50887">
    <property type="entry name" value="GGDEF"/>
    <property type="match status" value="1"/>
</dbReference>
<feature type="coiled-coil region" evidence="1">
    <location>
        <begin position="181"/>
        <end position="247"/>
    </location>
</feature>
<keyword evidence="1" id="KW-0175">Coiled coil</keyword>
<dbReference type="InterPro" id="IPR035965">
    <property type="entry name" value="PAS-like_dom_sf"/>
</dbReference>
<dbReference type="NCBIfam" id="TIGR00229">
    <property type="entry name" value="sensory_box"/>
    <property type="match status" value="1"/>
</dbReference>
<dbReference type="Pfam" id="PF01590">
    <property type="entry name" value="GAF"/>
    <property type="match status" value="1"/>
</dbReference>
<evidence type="ECO:0000259" key="4">
    <source>
        <dbReference type="PROSITE" id="PS50113"/>
    </source>
</evidence>
<evidence type="ECO:0000259" key="6">
    <source>
        <dbReference type="PROSITE" id="PS50887"/>
    </source>
</evidence>
<dbReference type="InterPro" id="IPR013656">
    <property type="entry name" value="PAS_4"/>
</dbReference>
<evidence type="ECO:0000313" key="7">
    <source>
        <dbReference type="EMBL" id="PZD70521.1"/>
    </source>
</evidence>
<dbReference type="InterPro" id="IPR052155">
    <property type="entry name" value="Biofilm_reg_signaling"/>
</dbReference>
<dbReference type="GO" id="GO:0071111">
    <property type="term" value="F:cyclic-guanylate-specific phosphodiesterase activity"/>
    <property type="evidence" value="ECO:0007669"/>
    <property type="project" value="UniProtKB-EC"/>
</dbReference>
<evidence type="ECO:0000313" key="8">
    <source>
        <dbReference type="Proteomes" id="UP000248857"/>
    </source>
</evidence>
<dbReference type="InterPro" id="IPR000014">
    <property type="entry name" value="PAS"/>
</dbReference>
<organism evidence="7 8">
    <name type="scientific">Acaryochloris thomasi RCC1774</name>
    <dbReference type="NCBI Taxonomy" id="1764569"/>
    <lineage>
        <taxon>Bacteria</taxon>
        <taxon>Bacillati</taxon>
        <taxon>Cyanobacteriota</taxon>
        <taxon>Cyanophyceae</taxon>
        <taxon>Acaryochloridales</taxon>
        <taxon>Acaryochloridaceae</taxon>
        <taxon>Acaryochloris</taxon>
        <taxon>Acaryochloris thomasi</taxon>
    </lineage>
</organism>
<evidence type="ECO:0000259" key="2">
    <source>
        <dbReference type="PROSITE" id="PS50046"/>
    </source>
</evidence>
<dbReference type="PROSITE" id="PS50113">
    <property type="entry name" value="PAC"/>
    <property type="match status" value="1"/>
</dbReference>
<accession>A0A2W1JML8</accession>
<dbReference type="AlphaFoldDB" id="A0A2W1JML8"/>
<protein>
    <submittedName>
        <fullName evidence="7">Cyclic di-GMP phosphodiesterase PdeB</fullName>
        <ecNumber evidence="7">3.1.4.52</ecNumber>
    </submittedName>
</protein>
<feature type="domain" description="EAL" evidence="5">
    <location>
        <begin position="549"/>
        <end position="796"/>
    </location>
</feature>
<reference evidence="7 8" key="1">
    <citation type="journal article" date="2018" name="Sci. Rep.">
        <title>A novel species of the marine cyanobacterium Acaryochloris with a unique pigment content and lifestyle.</title>
        <authorList>
            <person name="Partensky F."/>
            <person name="Six C."/>
            <person name="Ratin M."/>
            <person name="Garczarek L."/>
            <person name="Vaulot D."/>
            <person name="Probert I."/>
            <person name="Calteau A."/>
            <person name="Gourvil P."/>
            <person name="Marie D."/>
            <person name="Grebert T."/>
            <person name="Bouchier C."/>
            <person name="Le Panse S."/>
            <person name="Gachenot M."/>
            <person name="Rodriguez F."/>
            <person name="Garrido J.L."/>
        </authorList>
    </citation>
    <scope>NUCLEOTIDE SEQUENCE [LARGE SCALE GENOMIC DNA]</scope>
    <source>
        <strain evidence="7 8">RCC1774</strain>
    </source>
</reference>
<feature type="domain" description="Phytochrome chromophore attachment site" evidence="2">
    <location>
        <begin position="10"/>
        <end position="167"/>
    </location>
</feature>
<dbReference type="InterPro" id="IPR029016">
    <property type="entry name" value="GAF-like_dom_sf"/>
</dbReference>
<dbReference type="InterPro" id="IPR035919">
    <property type="entry name" value="EAL_sf"/>
</dbReference>
<dbReference type="PANTHER" id="PTHR44757:SF4">
    <property type="entry name" value="DIGUANYLATE CYCLASE DGCE-RELATED"/>
    <property type="match status" value="1"/>
</dbReference>
<sequence>MALRIRRSLNPSEILQATVLEVRQLLEAERVIIHRFESDWSGVVITESVTDYLAPILGHKIEDHCFAEDWAGEYLNGRVQATADIYAGELSPCHVALLESLNIRANLVVPIIQEAQDTLSVNGWRSQSSGVGTPTRRLWGLLSVQQSSAPRQWQSAEIDIVEKLAVQVAIALQQAELYTTAQAELIKRQRAEAKMQQLNTQLEQLNAQLEQRVRHRTTQLEIANQELKHEIEERQQLEKELFQEKELAQITLESIGDAVVTTDDLGRVQYLNPVAERLLGQSIEAVEGKAFTDIFQIVHQVTREPVVNPVEQVLRENQVVYLAEHTLLIARDGTEYGIDDSAAPIRNRQGQLVGAVVVFHDVTEARQMAQELSWQASHDPLTGLVNRRAFEKQAAAAIAAVEKEQHHALCYLDLDQFKVVNDTCGHVAGDQLLRQITTVMQQRIRSSDTLARLGGDEFGLLLEGCSLEQAETLAEALRAMIQAFQFAWEDKTFSVGVSIGVVGIDSNSRDLASVLSAADAACYVAKSNGRNCVHVCRTHDLKLELQRGERQWVARLHQALEESRFCLYRQEILALDEYAHSGHCEILLRLFDTQGNVILPMAFLPAAERYNLMPAIDRWVVQHFCAQYHQVARVDQALGGKVLYNINLSGASINQGDFLGFLKTQLEQYQVPPQQICFEITETTAISNLHQAANFIATLKQLGCQFALDDFGSGMSSLAYLKNLPVDYLKIDGSFVKQLVNNKADSAIVECFNHLSHELGIQTIAECVEDEQTLEKLRMMGVDFAQGYCIDKPQRL</sequence>
<dbReference type="CDD" id="cd01949">
    <property type="entry name" value="GGDEF"/>
    <property type="match status" value="1"/>
</dbReference>
<dbReference type="Gene3D" id="3.20.20.450">
    <property type="entry name" value="EAL domain"/>
    <property type="match status" value="1"/>
</dbReference>
<dbReference type="EC" id="3.1.4.52" evidence="7"/>
<dbReference type="PROSITE" id="PS50112">
    <property type="entry name" value="PAS"/>
    <property type="match status" value="1"/>
</dbReference>
<dbReference type="SMART" id="SM00091">
    <property type="entry name" value="PAS"/>
    <property type="match status" value="1"/>
</dbReference>
<dbReference type="SMART" id="SM00267">
    <property type="entry name" value="GGDEF"/>
    <property type="match status" value="1"/>
</dbReference>
<keyword evidence="7" id="KW-0378">Hydrolase</keyword>
<dbReference type="SMART" id="SM00065">
    <property type="entry name" value="GAF"/>
    <property type="match status" value="1"/>
</dbReference>
<dbReference type="PROSITE" id="PS50883">
    <property type="entry name" value="EAL"/>
    <property type="match status" value="1"/>
</dbReference>
<dbReference type="InterPro" id="IPR029787">
    <property type="entry name" value="Nucleotide_cyclase"/>
</dbReference>
<feature type="domain" description="PAS" evidence="3">
    <location>
        <begin position="244"/>
        <end position="317"/>
    </location>
</feature>
<dbReference type="NCBIfam" id="TIGR00254">
    <property type="entry name" value="GGDEF"/>
    <property type="match status" value="1"/>
</dbReference>
<dbReference type="EMBL" id="PQWO01000034">
    <property type="protein sequence ID" value="PZD70521.1"/>
    <property type="molecule type" value="Genomic_DNA"/>
</dbReference>
<dbReference type="InterPro" id="IPR000160">
    <property type="entry name" value="GGDEF_dom"/>
</dbReference>
<dbReference type="Pfam" id="PF08448">
    <property type="entry name" value="PAS_4"/>
    <property type="match status" value="1"/>
</dbReference>
<evidence type="ECO:0000259" key="3">
    <source>
        <dbReference type="PROSITE" id="PS50112"/>
    </source>
</evidence>
<dbReference type="Pfam" id="PF00990">
    <property type="entry name" value="GGDEF"/>
    <property type="match status" value="1"/>
</dbReference>
<dbReference type="SUPFAM" id="SSF55073">
    <property type="entry name" value="Nucleotide cyclase"/>
    <property type="match status" value="1"/>
</dbReference>
<keyword evidence="8" id="KW-1185">Reference proteome</keyword>
<dbReference type="SUPFAM" id="SSF141868">
    <property type="entry name" value="EAL domain-like"/>
    <property type="match status" value="1"/>
</dbReference>
<dbReference type="InterPro" id="IPR043128">
    <property type="entry name" value="Rev_trsase/Diguanyl_cyclase"/>
</dbReference>
<dbReference type="CDD" id="cd01948">
    <property type="entry name" value="EAL"/>
    <property type="match status" value="1"/>
</dbReference>
<evidence type="ECO:0000256" key="1">
    <source>
        <dbReference type="SAM" id="Coils"/>
    </source>
</evidence>
<dbReference type="SUPFAM" id="SSF55785">
    <property type="entry name" value="PYP-like sensor domain (PAS domain)"/>
    <property type="match status" value="1"/>
</dbReference>
<dbReference type="Pfam" id="PF00563">
    <property type="entry name" value="EAL"/>
    <property type="match status" value="1"/>
</dbReference>
<comment type="caution">
    <text evidence="7">The sequence shown here is derived from an EMBL/GenBank/DDBJ whole genome shotgun (WGS) entry which is preliminary data.</text>
</comment>
<dbReference type="SMART" id="SM00052">
    <property type="entry name" value="EAL"/>
    <property type="match status" value="1"/>
</dbReference>
<dbReference type="FunFam" id="3.30.70.270:FF:000001">
    <property type="entry name" value="Diguanylate cyclase domain protein"/>
    <property type="match status" value="1"/>
</dbReference>
<dbReference type="Gene3D" id="3.30.70.270">
    <property type="match status" value="1"/>
</dbReference>
<dbReference type="CDD" id="cd00130">
    <property type="entry name" value="PAS"/>
    <property type="match status" value="1"/>
</dbReference>
<dbReference type="InterPro" id="IPR003018">
    <property type="entry name" value="GAF"/>
</dbReference>
<dbReference type="PROSITE" id="PS50046">
    <property type="entry name" value="PHYTOCHROME_2"/>
    <property type="match status" value="1"/>
</dbReference>
<dbReference type="InterPro" id="IPR001633">
    <property type="entry name" value="EAL_dom"/>
</dbReference>
<dbReference type="PANTHER" id="PTHR44757">
    <property type="entry name" value="DIGUANYLATE CYCLASE DGCP"/>
    <property type="match status" value="1"/>
</dbReference>
<dbReference type="SUPFAM" id="SSF55781">
    <property type="entry name" value="GAF domain-like"/>
    <property type="match status" value="1"/>
</dbReference>
<dbReference type="Gene3D" id="3.30.450.40">
    <property type="match status" value="1"/>
</dbReference>
<feature type="domain" description="PAC" evidence="4">
    <location>
        <begin position="321"/>
        <end position="374"/>
    </location>
</feature>
<dbReference type="Gene3D" id="3.30.450.20">
    <property type="entry name" value="PAS domain"/>
    <property type="match status" value="1"/>
</dbReference>
<evidence type="ECO:0000259" key="5">
    <source>
        <dbReference type="PROSITE" id="PS50883"/>
    </source>
</evidence>
<name>A0A2W1JML8_9CYAN</name>
<dbReference type="InterPro" id="IPR016132">
    <property type="entry name" value="Phyto_chromo_attachment"/>
</dbReference>
<feature type="domain" description="GGDEF" evidence="6">
    <location>
        <begin position="405"/>
        <end position="538"/>
    </location>
</feature>
<gene>
    <name evidence="7" type="primary">pdeB_8</name>
    <name evidence="7" type="ORF">C1752_10950</name>
</gene>
<proteinExistence type="predicted"/>